<dbReference type="FunFam" id="1.10.10.10:FF:000479">
    <property type="entry name" value="Predicted protein"/>
    <property type="match status" value="1"/>
</dbReference>
<evidence type="ECO:0000256" key="4">
    <source>
        <dbReference type="RuleBase" id="RU004020"/>
    </source>
</evidence>
<dbReference type="SUPFAM" id="SSF46785">
    <property type="entry name" value="Winged helix' DNA-binding domain"/>
    <property type="match status" value="1"/>
</dbReference>
<feature type="compositionally biased region" description="Low complexity" evidence="5">
    <location>
        <begin position="226"/>
        <end position="258"/>
    </location>
</feature>
<dbReference type="AlphaFoldDB" id="A0AAD2FEM2"/>
<comment type="subcellular location">
    <subcellularLocation>
        <location evidence="1">Nucleus</location>
    </subcellularLocation>
</comment>
<evidence type="ECO:0000256" key="5">
    <source>
        <dbReference type="SAM" id="MobiDB-lite"/>
    </source>
</evidence>
<dbReference type="InterPro" id="IPR000232">
    <property type="entry name" value="HSF_DNA-bd"/>
</dbReference>
<comment type="caution">
    <text evidence="7">The sequence shown here is derived from an EMBL/GenBank/DDBJ whole genome shotgun (WGS) entry which is preliminary data.</text>
</comment>
<keyword evidence="3" id="KW-0539">Nucleus</keyword>
<gene>
    <name evidence="7" type="ORF">CYCCA115_LOCUS3146</name>
</gene>
<keyword evidence="8" id="KW-1185">Reference proteome</keyword>
<dbReference type="Proteomes" id="UP001295423">
    <property type="component" value="Unassembled WGS sequence"/>
</dbReference>
<dbReference type="PANTHER" id="PTHR10015">
    <property type="entry name" value="HEAT SHOCK TRANSCRIPTION FACTOR"/>
    <property type="match status" value="1"/>
</dbReference>
<evidence type="ECO:0000313" key="8">
    <source>
        <dbReference type="Proteomes" id="UP001295423"/>
    </source>
</evidence>
<dbReference type="PANTHER" id="PTHR10015:SF206">
    <property type="entry name" value="HSF-TYPE DNA-BINDING DOMAIN-CONTAINING PROTEIN"/>
    <property type="match status" value="1"/>
</dbReference>
<dbReference type="Pfam" id="PF00447">
    <property type="entry name" value="HSF_DNA-bind"/>
    <property type="match status" value="1"/>
</dbReference>
<feature type="region of interest" description="Disordered" evidence="5">
    <location>
        <begin position="1"/>
        <end position="41"/>
    </location>
</feature>
<sequence length="388" mass="43533">MNRLAQDADKPTVSDDSSSTQGTAGSKDKVTKPPEPSSNTAKLNFPGKLHIILSTPEFNDIICWLPHGRAWRVQQQERLESEILPKFFQHQKAASFYRQVTGWGFNRITKGNDFNAYYHELFLRDATELCKKMKRPTRTELSERKQAIPKAPPDFYVMPPATVATSDPDHSSEQNMTSDEYQDMLVRRLSTYSLSEKGMFLQLELNKMEQKKSEIVNKLKEYGFGSRSSTTSERSSPPVSSDNSYQQQQATTLSSTTAAMQSSNLQQALVNSQLQQQSSSFNPFTSLAMATAAASNNYNHNSAAASMSTATSSLEHQLRLALLQQMQQQQSQQQQSQQQQQQASSFFQQSPLSQFALQNYLRGGGGNGHGGLQQQEQQEALNHLLNWQ</sequence>
<dbReference type="EMBL" id="CAKOGP040000236">
    <property type="protein sequence ID" value="CAJ1933069.1"/>
    <property type="molecule type" value="Genomic_DNA"/>
</dbReference>
<keyword evidence="2" id="KW-0238">DNA-binding</keyword>
<feature type="domain" description="HSF-type DNA-binding" evidence="6">
    <location>
        <begin position="41"/>
        <end position="136"/>
    </location>
</feature>
<dbReference type="Gene3D" id="1.10.10.10">
    <property type="entry name" value="Winged helix-like DNA-binding domain superfamily/Winged helix DNA-binding domain"/>
    <property type="match status" value="1"/>
</dbReference>
<evidence type="ECO:0000259" key="6">
    <source>
        <dbReference type="SMART" id="SM00415"/>
    </source>
</evidence>
<protein>
    <recommendedName>
        <fullName evidence="6">HSF-type DNA-binding domain-containing protein</fullName>
    </recommendedName>
</protein>
<feature type="compositionally biased region" description="Basic and acidic residues" evidence="5">
    <location>
        <begin position="137"/>
        <end position="146"/>
    </location>
</feature>
<dbReference type="InterPro" id="IPR036388">
    <property type="entry name" value="WH-like_DNA-bd_sf"/>
</dbReference>
<proteinExistence type="inferred from homology"/>
<dbReference type="InterPro" id="IPR036390">
    <property type="entry name" value="WH_DNA-bd_sf"/>
</dbReference>
<evidence type="ECO:0000256" key="3">
    <source>
        <dbReference type="ARBA" id="ARBA00023242"/>
    </source>
</evidence>
<dbReference type="GO" id="GO:0005634">
    <property type="term" value="C:nucleus"/>
    <property type="evidence" value="ECO:0007669"/>
    <property type="project" value="UniProtKB-SubCell"/>
</dbReference>
<dbReference type="PRINTS" id="PR00056">
    <property type="entry name" value="HSFDOMAIN"/>
</dbReference>
<comment type="similarity">
    <text evidence="4">Belongs to the HSF family.</text>
</comment>
<dbReference type="GO" id="GO:0003700">
    <property type="term" value="F:DNA-binding transcription factor activity"/>
    <property type="evidence" value="ECO:0007669"/>
    <property type="project" value="InterPro"/>
</dbReference>
<evidence type="ECO:0000256" key="2">
    <source>
        <dbReference type="ARBA" id="ARBA00023125"/>
    </source>
</evidence>
<feature type="region of interest" description="Disordered" evidence="5">
    <location>
        <begin position="224"/>
        <end position="258"/>
    </location>
</feature>
<dbReference type="GO" id="GO:0043565">
    <property type="term" value="F:sequence-specific DNA binding"/>
    <property type="evidence" value="ECO:0007669"/>
    <property type="project" value="InterPro"/>
</dbReference>
<reference evidence="7" key="1">
    <citation type="submission" date="2023-08" db="EMBL/GenBank/DDBJ databases">
        <authorList>
            <person name="Audoor S."/>
            <person name="Bilcke G."/>
        </authorList>
    </citation>
    <scope>NUCLEOTIDE SEQUENCE</scope>
</reference>
<name>A0AAD2FEM2_9STRA</name>
<evidence type="ECO:0000256" key="1">
    <source>
        <dbReference type="ARBA" id="ARBA00004123"/>
    </source>
</evidence>
<feature type="compositionally biased region" description="Polar residues" evidence="5">
    <location>
        <begin position="14"/>
        <end position="24"/>
    </location>
</feature>
<accession>A0AAD2FEM2</accession>
<organism evidence="7 8">
    <name type="scientific">Cylindrotheca closterium</name>
    <dbReference type="NCBI Taxonomy" id="2856"/>
    <lineage>
        <taxon>Eukaryota</taxon>
        <taxon>Sar</taxon>
        <taxon>Stramenopiles</taxon>
        <taxon>Ochrophyta</taxon>
        <taxon>Bacillariophyta</taxon>
        <taxon>Bacillariophyceae</taxon>
        <taxon>Bacillariophycidae</taxon>
        <taxon>Bacillariales</taxon>
        <taxon>Bacillariaceae</taxon>
        <taxon>Cylindrotheca</taxon>
    </lineage>
</organism>
<evidence type="ECO:0000313" key="7">
    <source>
        <dbReference type="EMBL" id="CAJ1933069.1"/>
    </source>
</evidence>
<feature type="region of interest" description="Disordered" evidence="5">
    <location>
        <begin position="137"/>
        <end position="179"/>
    </location>
</feature>
<feature type="compositionally biased region" description="Basic and acidic residues" evidence="5">
    <location>
        <begin position="1"/>
        <end position="13"/>
    </location>
</feature>
<dbReference type="SMART" id="SM00415">
    <property type="entry name" value="HSF"/>
    <property type="match status" value="1"/>
</dbReference>